<dbReference type="InterPro" id="IPR035965">
    <property type="entry name" value="PAS-like_dom_sf"/>
</dbReference>
<dbReference type="InterPro" id="IPR003594">
    <property type="entry name" value="HATPase_dom"/>
</dbReference>
<dbReference type="EMBL" id="JACORT010000009">
    <property type="protein sequence ID" value="MBC5785071.1"/>
    <property type="molecule type" value="Genomic_DNA"/>
</dbReference>
<evidence type="ECO:0000256" key="2">
    <source>
        <dbReference type="ARBA" id="ARBA00004429"/>
    </source>
</evidence>
<dbReference type="Pfam" id="PF02518">
    <property type="entry name" value="HATPase_c"/>
    <property type="match status" value="2"/>
</dbReference>
<dbReference type="Pfam" id="PF00512">
    <property type="entry name" value="HisKA"/>
    <property type="match status" value="2"/>
</dbReference>
<proteinExistence type="predicted"/>
<evidence type="ECO:0000256" key="10">
    <source>
        <dbReference type="ARBA" id="ARBA00023136"/>
    </source>
</evidence>
<dbReference type="SUPFAM" id="SSF55874">
    <property type="entry name" value="ATPase domain of HSP90 chaperone/DNA topoisomerase II/histidine kinase"/>
    <property type="match status" value="2"/>
</dbReference>
<evidence type="ECO:0000259" key="13">
    <source>
        <dbReference type="PROSITE" id="PS50110"/>
    </source>
</evidence>
<dbReference type="InterPro" id="IPR013656">
    <property type="entry name" value="PAS_4"/>
</dbReference>
<dbReference type="CDD" id="cd16922">
    <property type="entry name" value="HATPase_EvgS-ArcB-TorS-like"/>
    <property type="match status" value="1"/>
</dbReference>
<dbReference type="InterPro" id="IPR003661">
    <property type="entry name" value="HisK_dim/P_dom"/>
</dbReference>
<dbReference type="PANTHER" id="PTHR43547">
    <property type="entry name" value="TWO-COMPONENT HISTIDINE KINASE"/>
    <property type="match status" value="1"/>
</dbReference>
<dbReference type="EC" id="2.7.13.3" evidence="3"/>
<keyword evidence="8" id="KW-0067">ATP-binding</keyword>
<dbReference type="FunFam" id="1.10.287.130:FF:000045">
    <property type="entry name" value="Two-component system sensor histidine kinase/response regulator"/>
    <property type="match status" value="1"/>
</dbReference>
<dbReference type="GO" id="GO:0005886">
    <property type="term" value="C:plasma membrane"/>
    <property type="evidence" value="ECO:0007669"/>
    <property type="project" value="UniProtKB-SubCell"/>
</dbReference>
<dbReference type="Gene3D" id="3.40.50.2300">
    <property type="match status" value="2"/>
</dbReference>
<dbReference type="AlphaFoldDB" id="A0A923MU70"/>
<dbReference type="CDD" id="cd17580">
    <property type="entry name" value="REC_2_DhkD-like"/>
    <property type="match status" value="1"/>
</dbReference>
<dbReference type="NCBIfam" id="TIGR00229">
    <property type="entry name" value="sensory_box"/>
    <property type="match status" value="1"/>
</dbReference>
<dbReference type="CDD" id="cd17574">
    <property type="entry name" value="REC_OmpR"/>
    <property type="match status" value="1"/>
</dbReference>
<feature type="domain" description="Histidine kinase" evidence="12">
    <location>
        <begin position="350"/>
        <end position="568"/>
    </location>
</feature>
<evidence type="ECO:0000259" key="12">
    <source>
        <dbReference type="PROSITE" id="PS50109"/>
    </source>
</evidence>
<feature type="domain" description="Response regulatory" evidence="13">
    <location>
        <begin position="617"/>
        <end position="733"/>
    </location>
</feature>
<comment type="caution">
    <text evidence="15">The sequence shown here is derived from an EMBL/GenBank/DDBJ whole genome shotgun (WGS) entry which is preliminary data.</text>
</comment>
<dbReference type="InterPro" id="IPR004358">
    <property type="entry name" value="Sig_transdc_His_kin-like_C"/>
</dbReference>
<dbReference type="PRINTS" id="PR00344">
    <property type="entry name" value="BCTRLSENSOR"/>
</dbReference>
<comment type="subcellular location">
    <subcellularLocation>
        <location evidence="2">Cell inner membrane</location>
        <topology evidence="2">Multi-pass membrane protein</topology>
    </subcellularLocation>
</comment>
<evidence type="ECO:0000256" key="1">
    <source>
        <dbReference type="ARBA" id="ARBA00000085"/>
    </source>
</evidence>
<dbReference type="SUPFAM" id="SSF55785">
    <property type="entry name" value="PYP-like sensor domain (PAS domain)"/>
    <property type="match status" value="1"/>
</dbReference>
<feature type="domain" description="PAS" evidence="14">
    <location>
        <begin position="749"/>
        <end position="819"/>
    </location>
</feature>
<name>A0A923MU70_9BURK</name>
<keyword evidence="10" id="KW-0472">Membrane</keyword>
<protein>
    <recommendedName>
        <fullName evidence="3">histidine kinase</fullName>
        <ecNumber evidence="3">2.7.13.3</ecNumber>
    </recommendedName>
</protein>
<dbReference type="InterPro" id="IPR005467">
    <property type="entry name" value="His_kinase_dom"/>
</dbReference>
<dbReference type="PROSITE" id="PS50110">
    <property type="entry name" value="RESPONSE_REGULATORY"/>
    <property type="match status" value="2"/>
</dbReference>
<dbReference type="InterPro" id="IPR036890">
    <property type="entry name" value="HATPase_C_sf"/>
</dbReference>
<dbReference type="InterPro" id="IPR011006">
    <property type="entry name" value="CheY-like_superfamily"/>
</dbReference>
<evidence type="ECO:0000313" key="15">
    <source>
        <dbReference type="EMBL" id="MBC5785071.1"/>
    </source>
</evidence>
<reference evidence="15" key="1">
    <citation type="submission" date="2020-08" db="EMBL/GenBank/DDBJ databases">
        <title>Ramlibacter sp. USB13 16S ribosomal RNA gene genome sequencing and assembly.</title>
        <authorList>
            <person name="Kang M."/>
        </authorList>
    </citation>
    <scope>NUCLEOTIDE SEQUENCE</scope>
    <source>
        <strain evidence="15">USB13</strain>
    </source>
</reference>
<dbReference type="SUPFAM" id="SSF47384">
    <property type="entry name" value="Homodimeric domain of signal transducing histidine kinase"/>
    <property type="match status" value="2"/>
</dbReference>
<keyword evidence="4 11" id="KW-0597">Phosphoprotein</keyword>
<evidence type="ECO:0000256" key="6">
    <source>
        <dbReference type="ARBA" id="ARBA00022741"/>
    </source>
</evidence>
<dbReference type="GO" id="GO:0005524">
    <property type="term" value="F:ATP binding"/>
    <property type="evidence" value="ECO:0007669"/>
    <property type="project" value="UniProtKB-KW"/>
</dbReference>
<dbReference type="GO" id="GO:0000155">
    <property type="term" value="F:phosphorelay sensor kinase activity"/>
    <property type="evidence" value="ECO:0007669"/>
    <property type="project" value="InterPro"/>
</dbReference>
<dbReference type="SMART" id="SM00387">
    <property type="entry name" value="HATPase_c"/>
    <property type="match status" value="2"/>
</dbReference>
<dbReference type="SUPFAM" id="SSF55781">
    <property type="entry name" value="GAF domain-like"/>
    <property type="match status" value="1"/>
</dbReference>
<feature type="modified residue" description="4-aspartylphosphate" evidence="11">
    <location>
        <position position="666"/>
    </location>
</feature>
<dbReference type="SMART" id="SM00065">
    <property type="entry name" value="GAF"/>
    <property type="match status" value="1"/>
</dbReference>
<evidence type="ECO:0000256" key="5">
    <source>
        <dbReference type="ARBA" id="ARBA00022679"/>
    </source>
</evidence>
<dbReference type="SMART" id="SM00388">
    <property type="entry name" value="HisKA"/>
    <property type="match status" value="2"/>
</dbReference>
<dbReference type="PROSITE" id="PS50109">
    <property type="entry name" value="HIS_KIN"/>
    <property type="match status" value="2"/>
</dbReference>
<evidence type="ECO:0000256" key="7">
    <source>
        <dbReference type="ARBA" id="ARBA00022777"/>
    </source>
</evidence>
<feature type="modified residue" description="4-aspartylphosphate" evidence="11">
    <location>
        <position position="1166"/>
    </location>
</feature>
<dbReference type="PANTHER" id="PTHR43547:SF2">
    <property type="entry name" value="HYBRID SIGNAL TRANSDUCTION HISTIDINE KINASE C"/>
    <property type="match status" value="1"/>
</dbReference>
<feature type="domain" description="Histidine kinase" evidence="12">
    <location>
        <begin position="877"/>
        <end position="1095"/>
    </location>
</feature>
<dbReference type="FunFam" id="3.30.565.10:FF:000037">
    <property type="entry name" value="Hybrid sensor histidine kinase/response regulator"/>
    <property type="match status" value="1"/>
</dbReference>
<keyword evidence="16" id="KW-1185">Reference proteome</keyword>
<dbReference type="InterPro" id="IPR001789">
    <property type="entry name" value="Sig_transdc_resp-reg_receiver"/>
</dbReference>
<dbReference type="Pfam" id="PF00072">
    <property type="entry name" value="Response_reg"/>
    <property type="match status" value="2"/>
</dbReference>
<comment type="catalytic activity">
    <reaction evidence="1">
        <text>ATP + protein L-histidine = ADP + protein N-phospho-L-histidine.</text>
        <dbReference type="EC" id="2.7.13.3"/>
    </reaction>
</comment>
<sequence>MAPPAVPCTVPGTEFLSGGGELSSLILQHDWSSTPLGPVAQWPQSLKTTVSLMLNSQHPMWVGWGPQATFLYNEAYISVLSQAKHPWALGRPAAEVWAEIWDVCGPLADRVFQHGQASFQDDVRLFMKRRDYVEEVFYSFSYSPIRDESGGVGGLFCPSAETTGKVLGARRLATLSDLAAEALVKSTVHDACQTAMQIVGRNADDVPFALLFLVDADGALQLASSTHLEGCPPEAFLATTWQVQEVFAQREARTVPVPALPCLPVGLANQPVLRARVLPVSRSKDDEPFGVLVAAASPARPLDQEYESFSGLVASQLASTVQNARAAEEARARAEKLAELDRAKTLFFSNVSHELRTPLTLMLGPLEEMEASSATVQDGTLRHGVTLALRNGRRLHKLVNTLLDFSRIEAGRLRASFVPTDLGAETADLASNFRSAIEKAGMRLVVDCVSTGQQMYVDREMWEKVVLNLVSNAFKYTLQGEIVVRLRMDGTHAVLEVSDTGAGIPEHELPRLFERFHRIEGTRGRTHEGTGIGLALVQELVRLHGGTIAVRSRAGEGSNFEVRIPAGRAHLPQEQVSEVPKAAVPRVGGAYITEALGWLPDEGLESPAPTGTTASGRILLADDNGDMREYIARLLRAEGYEVVLAADGEQALERIRERAPDLVITDVMMPRLDGFGLLKALRSEASHASIPVIMLSARAGEEARVEGLESGADDYLVKPFSARELLGRVTGTLAVARARRAALDIERRLRRDTENILESIGEAFISLDRQWRFTYVNAEAERINGVPREQLLGRDHWEVYPEAVGTEVERRLRSVMATGVPDHFENHYAPWDRWFEISCYPVEEGGITVYYRDISDRKRADEIAREAERRKDEFIATLAHELRNPLAPIRAALQVLHRTPDAAAASRMREVMERQVNHMVRLVDDLMDVARISRGKLELRCQRVQVREVVDAALETSRPLFERARHQLTVTTPDAHLWIDADPTRLAQVISNLLNNAAKYTPDGGEIRLEVQRANEGQLRIAVSDNGAGIAPQLLPHVFDMFAQGHDTIERAQGGLGIGLTLVHQLVRLHGGEVTASSPGLGFGSTFTVTLPLPVQDEAAADAGGARGEQGARDGIRVLVADDNVDAATTLAMLLELMGHRCTAVHDGPSALASFSQVKPDVVLLDIGMPGMDGYEVARRLRAMPGGDSATVVALTGWGAANDRARSAEAGFDLHLTKPVDHAALAAALQGARSVA</sequence>
<evidence type="ECO:0000256" key="9">
    <source>
        <dbReference type="ARBA" id="ARBA00023012"/>
    </source>
</evidence>
<keyword evidence="6" id="KW-0547">Nucleotide-binding</keyword>
<dbReference type="InterPro" id="IPR029016">
    <property type="entry name" value="GAF-like_dom_sf"/>
</dbReference>
<keyword evidence="7" id="KW-0418">Kinase</keyword>
<gene>
    <name evidence="15" type="ORF">H8N03_19145</name>
</gene>
<dbReference type="InterPro" id="IPR036097">
    <property type="entry name" value="HisK_dim/P_sf"/>
</dbReference>
<dbReference type="InterPro" id="IPR000014">
    <property type="entry name" value="PAS"/>
</dbReference>
<dbReference type="Gene3D" id="3.30.450.40">
    <property type="match status" value="1"/>
</dbReference>
<dbReference type="CDD" id="cd00130">
    <property type="entry name" value="PAS"/>
    <property type="match status" value="1"/>
</dbReference>
<dbReference type="Proteomes" id="UP000608513">
    <property type="component" value="Unassembled WGS sequence"/>
</dbReference>
<dbReference type="SMART" id="SM00448">
    <property type="entry name" value="REC"/>
    <property type="match status" value="2"/>
</dbReference>
<dbReference type="RefSeq" id="WP_187077824.1">
    <property type="nucleotide sequence ID" value="NZ_JACORT010000009.1"/>
</dbReference>
<dbReference type="PROSITE" id="PS50112">
    <property type="entry name" value="PAS"/>
    <property type="match status" value="1"/>
</dbReference>
<dbReference type="CDD" id="cd00082">
    <property type="entry name" value="HisKA"/>
    <property type="match status" value="2"/>
</dbReference>
<evidence type="ECO:0000313" key="16">
    <source>
        <dbReference type="Proteomes" id="UP000608513"/>
    </source>
</evidence>
<accession>A0A923MU70</accession>
<keyword evidence="9" id="KW-0902">Two-component regulatory system</keyword>
<dbReference type="InterPro" id="IPR003018">
    <property type="entry name" value="GAF"/>
</dbReference>
<organism evidence="15 16">
    <name type="scientific">Ramlibacter cellulosilyticus</name>
    <dbReference type="NCBI Taxonomy" id="2764187"/>
    <lineage>
        <taxon>Bacteria</taxon>
        <taxon>Pseudomonadati</taxon>
        <taxon>Pseudomonadota</taxon>
        <taxon>Betaproteobacteria</taxon>
        <taxon>Burkholderiales</taxon>
        <taxon>Comamonadaceae</taxon>
        <taxon>Ramlibacter</taxon>
    </lineage>
</organism>
<evidence type="ECO:0000256" key="3">
    <source>
        <dbReference type="ARBA" id="ARBA00012438"/>
    </source>
</evidence>
<dbReference type="FunFam" id="3.30.565.10:FF:000006">
    <property type="entry name" value="Sensor histidine kinase WalK"/>
    <property type="match status" value="1"/>
</dbReference>
<evidence type="ECO:0000256" key="4">
    <source>
        <dbReference type="ARBA" id="ARBA00022553"/>
    </source>
</evidence>
<evidence type="ECO:0000256" key="11">
    <source>
        <dbReference type="PROSITE-ProRule" id="PRU00169"/>
    </source>
</evidence>
<dbReference type="SUPFAM" id="SSF52172">
    <property type="entry name" value="CheY-like"/>
    <property type="match status" value="2"/>
</dbReference>
<dbReference type="Gene3D" id="3.30.450.20">
    <property type="entry name" value="PAS domain"/>
    <property type="match status" value="2"/>
</dbReference>
<evidence type="ECO:0000259" key="14">
    <source>
        <dbReference type="PROSITE" id="PS50112"/>
    </source>
</evidence>
<keyword evidence="5" id="KW-0808">Transferase</keyword>
<dbReference type="SMART" id="SM00091">
    <property type="entry name" value="PAS"/>
    <property type="match status" value="1"/>
</dbReference>
<dbReference type="FunFam" id="1.10.287.130:FF:000001">
    <property type="entry name" value="Two-component sensor histidine kinase"/>
    <property type="match status" value="1"/>
</dbReference>
<dbReference type="Gene3D" id="1.10.287.130">
    <property type="match status" value="2"/>
</dbReference>
<feature type="domain" description="Response regulatory" evidence="13">
    <location>
        <begin position="1117"/>
        <end position="1233"/>
    </location>
</feature>
<dbReference type="Pfam" id="PF08448">
    <property type="entry name" value="PAS_4"/>
    <property type="match status" value="1"/>
</dbReference>
<dbReference type="Gene3D" id="3.30.565.10">
    <property type="entry name" value="Histidine kinase-like ATPase, C-terminal domain"/>
    <property type="match status" value="2"/>
</dbReference>
<evidence type="ECO:0000256" key="8">
    <source>
        <dbReference type="ARBA" id="ARBA00022840"/>
    </source>
</evidence>